<dbReference type="Pfam" id="PF01609">
    <property type="entry name" value="DDE_Tnp_1"/>
    <property type="match status" value="1"/>
</dbReference>
<dbReference type="InterPro" id="IPR047952">
    <property type="entry name" value="Transpos_IS4"/>
</dbReference>
<dbReference type="EMBL" id="JBHSOA010000153">
    <property type="protein sequence ID" value="MFC5857165.1"/>
    <property type="molecule type" value="Genomic_DNA"/>
</dbReference>
<evidence type="ECO:0000259" key="2">
    <source>
        <dbReference type="Pfam" id="PF13006"/>
    </source>
</evidence>
<dbReference type="InterPro" id="IPR002559">
    <property type="entry name" value="Transposase_11"/>
</dbReference>
<accession>A0ABW1E8J8</accession>
<reference evidence="4" key="1">
    <citation type="journal article" date="2019" name="Int. J. Syst. Evol. Microbiol.">
        <title>The Global Catalogue of Microorganisms (GCM) 10K type strain sequencing project: providing services to taxonomists for standard genome sequencing and annotation.</title>
        <authorList>
            <consortium name="The Broad Institute Genomics Platform"/>
            <consortium name="The Broad Institute Genome Sequencing Center for Infectious Disease"/>
            <person name="Wu L."/>
            <person name="Ma J."/>
        </authorList>
    </citation>
    <scope>NUCLEOTIDE SEQUENCE [LARGE SCALE GENOMIC DNA]</scope>
    <source>
        <strain evidence="4">JCM 10411</strain>
    </source>
</reference>
<dbReference type="PANTHER" id="PTHR37529:SF1">
    <property type="entry name" value="TRANSPOSASE INSG FOR INSERTION SEQUENCE ELEMENT IS4-RELATED"/>
    <property type="match status" value="1"/>
</dbReference>
<dbReference type="InterPro" id="IPR012337">
    <property type="entry name" value="RNaseH-like_sf"/>
</dbReference>
<sequence>MTGAQTKTEVPGAGGLLTDHIALGVLADAFPRELLDEVLTATGRQEKRVRLLPAHVVIRFVLALSLFFRDSYEEVMRKLAGGLVALASWERAWKVPGPSALTQARQRLGVEPMRLLFERAAVPVAQPGTRGAWLAGMRLVALDGTSLDVADTAENAARFGRCGSGPKASAFPKAHLVAVSECGTHAVIGAVVGSIREGERTLAPDALHCLQDGMLLLADAGLYSWPLWQRAREHGAHLCWRIGASVELPLVRTLDDGSYLALLYAPGLHAPTRRRLLRTARAGHPLDDDRAQLVRVVEYTVPDRNPGGELIVLATDLLDPAHLPAAELAWAYHQRWEHETALAEIKSQLLGTAAVLRSKSPELVEQEIYGLLLTHYAVRSFMTRAADQAELDPDRLSFLRAVRITRRQVTGQAAFPP</sequence>
<dbReference type="SUPFAM" id="SSF53098">
    <property type="entry name" value="Ribonuclease H-like"/>
    <property type="match status" value="1"/>
</dbReference>
<feature type="domain" description="Transposase IS4-like" evidence="1">
    <location>
        <begin position="136"/>
        <end position="374"/>
    </location>
</feature>
<proteinExistence type="predicted"/>
<dbReference type="Proteomes" id="UP001596180">
    <property type="component" value="Unassembled WGS sequence"/>
</dbReference>
<name>A0ABW1E8J8_9ACTN</name>
<dbReference type="InterPro" id="IPR024473">
    <property type="entry name" value="Transposases_IS4_N"/>
</dbReference>
<evidence type="ECO:0000259" key="1">
    <source>
        <dbReference type="Pfam" id="PF01609"/>
    </source>
</evidence>
<comment type="caution">
    <text evidence="3">The sequence shown here is derived from an EMBL/GenBank/DDBJ whole genome shotgun (WGS) entry which is preliminary data.</text>
</comment>
<organism evidence="3 4">
    <name type="scientific">Streptomyces chlorus</name>
    <dbReference type="NCBI Taxonomy" id="887452"/>
    <lineage>
        <taxon>Bacteria</taxon>
        <taxon>Bacillati</taxon>
        <taxon>Actinomycetota</taxon>
        <taxon>Actinomycetes</taxon>
        <taxon>Kitasatosporales</taxon>
        <taxon>Streptomycetaceae</taxon>
        <taxon>Streptomyces</taxon>
    </lineage>
</organism>
<gene>
    <name evidence="3" type="ORF">ACFPZI_37070</name>
</gene>
<evidence type="ECO:0000313" key="3">
    <source>
        <dbReference type="EMBL" id="MFC5857165.1"/>
    </source>
</evidence>
<feature type="domain" description="Transposase IS4 N-terminal" evidence="2">
    <location>
        <begin position="22"/>
        <end position="118"/>
    </location>
</feature>
<keyword evidence="4" id="KW-1185">Reference proteome</keyword>
<evidence type="ECO:0000313" key="4">
    <source>
        <dbReference type="Proteomes" id="UP001596180"/>
    </source>
</evidence>
<dbReference type="Pfam" id="PF13006">
    <property type="entry name" value="Nterm_IS4"/>
    <property type="match status" value="1"/>
</dbReference>
<dbReference type="PANTHER" id="PTHR37529">
    <property type="entry name" value="TRANSPOSASE INSG FOR INSERTION SEQUENCE ELEMENT IS4-RELATED"/>
    <property type="match status" value="1"/>
</dbReference>
<dbReference type="RefSeq" id="WP_381371566.1">
    <property type="nucleotide sequence ID" value="NZ_JBHSOA010000153.1"/>
</dbReference>
<dbReference type="NCBIfam" id="NF033592">
    <property type="entry name" value="transpos_IS4_1"/>
    <property type="match status" value="1"/>
</dbReference>
<protein>
    <submittedName>
        <fullName evidence="3">IS4 family transposase</fullName>
    </submittedName>
</protein>